<dbReference type="RefSeq" id="WP_201958899.1">
    <property type="nucleotide sequence ID" value="NZ_JAERRJ010000070.1"/>
</dbReference>
<dbReference type="PANTHER" id="PTHR45527">
    <property type="entry name" value="NONRIBOSOMAL PEPTIDE SYNTHETASE"/>
    <property type="match status" value="1"/>
</dbReference>
<protein>
    <submittedName>
        <fullName evidence="2">AMP-binding protein</fullName>
    </submittedName>
</protein>
<keyword evidence="3" id="KW-1185">Reference proteome</keyword>
<evidence type="ECO:0000313" key="3">
    <source>
        <dbReference type="Proteomes" id="UP000602198"/>
    </source>
</evidence>
<comment type="caution">
    <text evidence="2">The sequence shown here is derived from an EMBL/GenBank/DDBJ whole genome shotgun (WGS) entry which is preliminary data.</text>
</comment>
<dbReference type="Gene3D" id="3.40.50.980">
    <property type="match status" value="1"/>
</dbReference>
<gene>
    <name evidence="2" type="ORF">JK358_38840</name>
</gene>
<proteinExistence type="predicted"/>
<organism evidence="2 3">
    <name type="scientific">Nocardia acididurans</name>
    <dbReference type="NCBI Taxonomy" id="2802282"/>
    <lineage>
        <taxon>Bacteria</taxon>
        <taxon>Bacillati</taxon>
        <taxon>Actinomycetota</taxon>
        <taxon>Actinomycetes</taxon>
        <taxon>Mycobacteriales</taxon>
        <taxon>Nocardiaceae</taxon>
        <taxon>Nocardia</taxon>
    </lineage>
</organism>
<dbReference type="EMBL" id="JAERRJ010000070">
    <property type="protein sequence ID" value="MBL1080367.1"/>
    <property type="molecule type" value="Genomic_DNA"/>
</dbReference>
<dbReference type="Proteomes" id="UP000602198">
    <property type="component" value="Unassembled WGS sequence"/>
</dbReference>
<feature type="non-terminal residue" evidence="2">
    <location>
        <position position="121"/>
    </location>
</feature>
<name>A0ABS1MI81_9NOCA</name>
<dbReference type="SUPFAM" id="SSF56801">
    <property type="entry name" value="Acetyl-CoA synthetase-like"/>
    <property type="match status" value="1"/>
</dbReference>
<accession>A0ABS1MI81</accession>
<dbReference type="Pfam" id="PF00501">
    <property type="entry name" value="AMP-binding"/>
    <property type="match status" value="1"/>
</dbReference>
<reference evidence="2 3" key="1">
    <citation type="submission" date="2021-01" db="EMBL/GenBank/DDBJ databases">
        <title>WGS of actinomycetes isolated from Thailand.</title>
        <authorList>
            <person name="Thawai C."/>
        </authorList>
    </citation>
    <scope>NUCLEOTIDE SEQUENCE [LARGE SCALE GENOMIC DNA]</scope>
    <source>
        <strain evidence="2 3">LPG 2</strain>
    </source>
</reference>
<feature type="domain" description="AMP-dependent synthetase/ligase" evidence="1">
    <location>
        <begin position="1"/>
        <end position="105"/>
    </location>
</feature>
<feature type="non-terminal residue" evidence="2">
    <location>
        <position position="1"/>
    </location>
</feature>
<sequence>TYRELDEASGRLASVLMAEYGVRAGGMVALLLPRSAHTVISVLAVLKTGAGYVPVDVAHPDDRVRFVLADSGAAALLTSGEQVARARALTDADRGGTGVAVVDVMDPAIEAAAVADIAHPR</sequence>
<dbReference type="InterPro" id="IPR000873">
    <property type="entry name" value="AMP-dep_synth/lig_dom"/>
</dbReference>
<dbReference type="PANTHER" id="PTHR45527:SF1">
    <property type="entry name" value="FATTY ACID SYNTHASE"/>
    <property type="match status" value="1"/>
</dbReference>
<evidence type="ECO:0000313" key="2">
    <source>
        <dbReference type="EMBL" id="MBL1080367.1"/>
    </source>
</evidence>
<evidence type="ECO:0000259" key="1">
    <source>
        <dbReference type="Pfam" id="PF00501"/>
    </source>
</evidence>